<dbReference type="PANTHER" id="PTHR45825:SF11">
    <property type="entry name" value="ALPHA AMYLASE DOMAIN-CONTAINING PROTEIN"/>
    <property type="match status" value="1"/>
</dbReference>
<evidence type="ECO:0000259" key="10">
    <source>
        <dbReference type="Pfam" id="PF08323"/>
    </source>
</evidence>
<keyword evidence="7 8" id="KW-0320">Glycogen biosynthesis</keyword>
<comment type="pathway">
    <text evidence="3 8">Glycan biosynthesis; glycogen biosynthesis.</text>
</comment>
<keyword evidence="12" id="KW-1185">Reference proteome</keyword>
<dbReference type="GO" id="GO:0005978">
    <property type="term" value="P:glycogen biosynthetic process"/>
    <property type="evidence" value="ECO:0007669"/>
    <property type="project" value="UniProtKB-UniRule"/>
</dbReference>
<keyword evidence="6 8" id="KW-0808">Transferase</keyword>
<comment type="caution">
    <text evidence="11">The sequence shown here is derived from an EMBL/GenBank/DDBJ whole genome shotgun (WGS) entry which is preliminary data.</text>
</comment>
<dbReference type="UniPathway" id="UPA00164"/>
<evidence type="ECO:0000313" key="12">
    <source>
        <dbReference type="Proteomes" id="UP000288178"/>
    </source>
</evidence>
<dbReference type="InterPro" id="IPR011835">
    <property type="entry name" value="GS/SS"/>
</dbReference>
<keyword evidence="5 8" id="KW-0328">Glycosyltransferase</keyword>
<evidence type="ECO:0000256" key="2">
    <source>
        <dbReference type="ARBA" id="ARBA00002764"/>
    </source>
</evidence>
<dbReference type="HAMAP" id="MF_00484">
    <property type="entry name" value="Glycogen_synth"/>
    <property type="match status" value="1"/>
</dbReference>
<comment type="similarity">
    <text evidence="4 8">Belongs to the glycosyltransferase 1 family. Bacterial/plant glycogen synthase subfamily.</text>
</comment>
<dbReference type="EMBL" id="SACT01000010">
    <property type="protein sequence ID" value="RVT48531.1"/>
    <property type="molecule type" value="Genomic_DNA"/>
</dbReference>
<feature type="domain" description="Glycosyl transferase family 1" evidence="9">
    <location>
        <begin position="291"/>
        <end position="435"/>
    </location>
</feature>
<name>A0A3S2TMY7_9BURK</name>
<dbReference type="EC" id="2.4.1.21" evidence="8"/>
<gene>
    <name evidence="8 11" type="primary">glgA</name>
    <name evidence="11" type="ORF">ENE75_22905</name>
</gene>
<dbReference type="Gene3D" id="3.40.50.2000">
    <property type="entry name" value="Glycogen Phosphorylase B"/>
    <property type="match status" value="2"/>
</dbReference>
<dbReference type="InterPro" id="IPR001296">
    <property type="entry name" value="Glyco_trans_1"/>
</dbReference>
<dbReference type="RefSeq" id="WP_128201043.1">
    <property type="nucleotide sequence ID" value="NZ_SACT01000010.1"/>
</dbReference>
<evidence type="ECO:0000256" key="4">
    <source>
        <dbReference type="ARBA" id="ARBA00010281"/>
    </source>
</evidence>
<dbReference type="PANTHER" id="PTHR45825">
    <property type="entry name" value="GRANULE-BOUND STARCH SYNTHASE 1, CHLOROPLASTIC/AMYLOPLASTIC"/>
    <property type="match status" value="1"/>
</dbReference>
<comment type="catalytic activity">
    <reaction evidence="1 8">
        <text>[(1-&gt;4)-alpha-D-glucosyl](n) + ADP-alpha-D-glucose = [(1-&gt;4)-alpha-D-glucosyl](n+1) + ADP + H(+)</text>
        <dbReference type="Rhea" id="RHEA:18189"/>
        <dbReference type="Rhea" id="RHEA-COMP:9584"/>
        <dbReference type="Rhea" id="RHEA-COMP:9587"/>
        <dbReference type="ChEBI" id="CHEBI:15378"/>
        <dbReference type="ChEBI" id="CHEBI:15444"/>
        <dbReference type="ChEBI" id="CHEBI:57498"/>
        <dbReference type="ChEBI" id="CHEBI:456216"/>
        <dbReference type="EC" id="2.4.1.21"/>
    </reaction>
</comment>
<evidence type="ECO:0000256" key="7">
    <source>
        <dbReference type="ARBA" id="ARBA00023056"/>
    </source>
</evidence>
<evidence type="ECO:0000256" key="3">
    <source>
        <dbReference type="ARBA" id="ARBA00004964"/>
    </source>
</evidence>
<evidence type="ECO:0000259" key="9">
    <source>
        <dbReference type="Pfam" id="PF00534"/>
    </source>
</evidence>
<evidence type="ECO:0000256" key="5">
    <source>
        <dbReference type="ARBA" id="ARBA00022676"/>
    </source>
</evidence>
<dbReference type="OrthoDB" id="9808590at2"/>
<sequence length="485" mass="51305">MKVLHVAAEVFPLVKTGGLADVVAALPPALAARGADVRLLMPGYPAVLDAVRHAKPVCVLGPLFGALRATLLKARMPRTDLPVYVIDAPYLYRRDGNPYLGPDGQEWPDNLQRYAALGYVAAHLGFGELDEAWSPDVLHTHDWHAAMTSAYLAAHPATAAASVYTVHNLAYQGVFPHDDARLLGLHARFMQPAGLEYHGQLCFMKAGLKFADRVSTVSPGYAREIATPAFGAGLEGVIQSRGSDVVGILNGIDDAVWNPATDSALAACYAPDAMAGKAACKAALQAEAGLAARPDAPVFTVVSRLTSQKGLDLVLAVLPELLRHGAQLVVQGEGDPSLESAFAIAAHAHPGAVALHVGYDEARAHRLIAGADMILVPSRFEPCGLTQLYGLRYGTVPVVRQVGGLADTVADGHTGFCFGEATPFALQGAVERALAAFGEPARWQALQQAGMAQHLGWDGPAQAYLALYDDACRARREQPRLPPPL</sequence>
<dbReference type="Proteomes" id="UP000288178">
    <property type="component" value="Unassembled WGS sequence"/>
</dbReference>
<proteinExistence type="inferred from homology"/>
<dbReference type="GO" id="GO:0009011">
    <property type="term" value="F:alpha-1,4-glucan glucosyltransferase (ADP-glucose donor) activity"/>
    <property type="evidence" value="ECO:0007669"/>
    <property type="project" value="UniProtKB-UniRule"/>
</dbReference>
<protein>
    <recommendedName>
        <fullName evidence="8">Glycogen synthase</fullName>
        <ecNumber evidence="8">2.4.1.21</ecNumber>
    </recommendedName>
    <alternativeName>
        <fullName evidence="8">Starch [bacterial glycogen] synthase</fullName>
    </alternativeName>
</protein>
<evidence type="ECO:0000256" key="1">
    <source>
        <dbReference type="ARBA" id="ARBA00001478"/>
    </source>
</evidence>
<evidence type="ECO:0000256" key="6">
    <source>
        <dbReference type="ARBA" id="ARBA00022679"/>
    </source>
</evidence>
<organism evidence="11 12">
    <name type="scientific">Rubrivivax albus</name>
    <dbReference type="NCBI Taxonomy" id="2499835"/>
    <lineage>
        <taxon>Bacteria</taxon>
        <taxon>Pseudomonadati</taxon>
        <taxon>Pseudomonadota</taxon>
        <taxon>Betaproteobacteria</taxon>
        <taxon>Burkholderiales</taxon>
        <taxon>Sphaerotilaceae</taxon>
        <taxon>Rubrivivax</taxon>
    </lineage>
</organism>
<accession>A0A3S2TMY7</accession>
<dbReference type="Pfam" id="PF00534">
    <property type="entry name" value="Glycos_transf_1"/>
    <property type="match status" value="1"/>
</dbReference>
<dbReference type="GO" id="GO:0004373">
    <property type="term" value="F:alpha-1,4-glucan glucosyltransferase (UDP-glucose donor) activity"/>
    <property type="evidence" value="ECO:0007669"/>
    <property type="project" value="InterPro"/>
</dbReference>
<evidence type="ECO:0000256" key="8">
    <source>
        <dbReference type="HAMAP-Rule" id="MF_00484"/>
    </source>
</evidence>
<dbReference type="CDD" id="cd03791">
    <property type="entry name" value="GT5_Glycogen_synthase_DULL1-like"/>
    <property type="match status" value="1"/>
</dbReference>
<dbReference type="NCBIfam" id="TIGR02095">
    <property type="entry name" value="glgA"/>
    <property type="match status" value="1"/>
</dbReference>
<dbReference type="GO" id="GO:0005829">
    <property type="term" value="C:cytosol"/>
    <property type="evidence" value="ECO:0007669"/>
    <property type="project" value="TreeGrafter"/>
</dbReference>
<evidence type="ECO:0000313" key="11">
    <source>
        <dbReference type="EMBL" id="RVT48531.1"/>
    </source>
</evidence>
<dbReference type="InterPro" id="IPR013534">
    <property type="entry name" value="Starch_synth_cat_dom"/>
</dbReference>
<dbReference type="Pfam" id="PF08323">
    <property type="entry name" value="Glyco_transf_5"/>
    <property type="match status" value="1"/>
</dbReference>
<feature type="binding site" evidence="8">
    <location>
        <position position="15"/>
    </location>
    <ligand>
        <name>ADP-alpha-D-glucose</name>
        <dbReference type="ChEBI" id="CHEBI:57498"/>
    </ligand>
</feature>
<dbReference type="AlphaFoldDB" id="A0A3S2TMY7"/>
<dbReference type="NCBIfam" id="NF001899">
    <property type="entry name" value="PRK00654.1-2"/>
    <property type="match status" value="1"/>
</dbReference>
<reference evidence="11 12" key="1">
    <citation type="submission" date="2019-01" db="EMBL/GenBank/DDBJ databases">
        <authorList>
            <person name="Chen W.-M."/>
        </authorList>
    </citation>
    <scope>NUCLEOTIDE SEQUENCE [LARGE SCALE GENOMIC DNA]</scope>
    <source>
        <strain evidence="11 12">ICH-3</strain>
    </source>
</reference>
<dbReference type="SUPFAM" id="SSF53756">
    <property type="entry name" value="UDP-Glycosyltransferase/glycogen phosphorylase"/>
    <property type="match status" value="1"/>
</dbReference>
<comment type="function">
    <text evidence="2 8">Synthesizes alpha-1,4-glucan chains using ADP-glucose.</text>
</comment>
<feature type="domain" description="Starch synthase catalytic" evidence="10">
    <location>
        <begin position="2"/>
        <end position="239"/>
    </location>
</feature>